<evidence type="ECO:0000313" key="4">
    <source>
        <dbReference type="RefSeq" id="XP_034082496.1"/>
    </source>
</evidence>
<protein>
    <submittedName>
        <fullName evidence="4">Uncharacterized protein LOC117552922</fullName>
    </submittedName>
</protein>
<dbReference type="InterPro" id="IPR036875">
    <property type="entry name" value="Znf_CCHC_sf"/>
</dbReference>
<evidence type="ECO:0000256" key="1">
    <source>
        <dbReference type="SAM" id="Coils"/>
    </source>
</evidence>
<dbReference type="GO" id="GO:0003676">
    <property type="term" value="F:nucleic acid binding"/>
    <property type="evidence" value="ECO:0007669"/>
    <property type="project" value="InterPro"/>
</dbReference>
<dbReference type="KEGG" id="gacu:117552922"/>
<dbReference type="InterPro" id="IPR038269">
    <property type="entry name" value="SCAN_sf"/>
</dbReference>
<name>A0A6P8UZI5_GYMAC</name>
<feature type="coiled-coil region" evidence="1">
    <location>
        <begin position="112"/>
        <end position="139"/>
    </location>
</feature>
<keyword evidence="1" id="KW-0175">Coiled coil</keyword>
<proteinExistence type="predicted"/>
<dbReference type="Proteomes" id="UP000515161">
    <property type="component" value="Unplaced"/>
</dbReference>
<gene>
    <name evidence="4" type="primary">LOC117552922</name>
</gene>
<dbReference type="GeneID" id="117552922"/>
<dbReference type="PANTHER" id="PTHR46888">
    <property type="entry name" value="ZINC KNUCKLE DOMAINCONTAINING PROTEIN-RELATED"/>
    <property type="match status" value="1"/>
</dbReference>
<reference evidence="4" key="1">
    <citation type="submission" date="2025-08" db="UniProtKB">
        <authorList>
            <consortium name="RefSeq"/>
        </authorList>
    </citation>
    <scope>IDENTIFICATION</scope>
</reference>
<dbReference type="OrthoDB" id="8962223at2759"/>
<dbReference type="Gene3D" id="4.10.60.10">
    <property type="entry name" value="Zinc finger, CCHC-type"/>
    <property type="match status" value="1"/>
</dbReference>
<feature type="domain" description="SCAN box" evidence="2">
    <location>
        <begin position="243"/>
        <end position="326"/>
    </location>
</feature>
<dbReference type="InParanoid" id="A0A6P8UZI5"/>
<dbReference type="RefSeq" id="XP_034082496.1">
    <property type="nucleotide sequence ID" value="XM_034226605.1"/>
</dbReference>
<dbReference type="AlphaFoldDB" id="A0A6P8UZI5"/>
<dbReference type="Pfam" id="PF02023">
    <property type="entry name" value="SCAN"/>
    <property type="match status" value="1"/>
</dbReference>
<dbReference type="InterPro" id="IPR003309">
    <property type="entry name" value="SCAN_dom"/>
</dbReference>
<dbReference type="Gene3D" id="1.10.4020.10">
    <property type="entry name" value="DNA breaking-rejoining enzymes"/>
    <property type="match status" value="1"/>
</dbReference>
<dbReference type="SUPFAM" id="SSF47353">
    <property type="entry name" value="Retrovirus capsid dimerization domain-like"/>
    <property type="match status" value="1"/>
</dbReference>
<accession>A0A6P8UZI5</accession>
<dbReference type="SUPFAM" id="SSF57756">
    <property type="entry name" value="Retrovirus zinc finger-like domains"/>
    <property type="match status" value="1"/>
</dbReference>
<evidence type="ECO:0000313" key="3">
    <source>
        <dbReference type="Proteomes" id="UP000515161"/>
    </source>
</evidence>
<dbReference type="GO" id="GO:0008270">
    <property type="term" value="F:zinc ion binding"/>
    <property type="evidence" value="ECO:0007669"/>
    <property type="project" value="InterPro"/>
</dbReference>
<sequence length="692" mass="76588">MEDIVGAFVAAPSEGLLDQCTKDQLVNIAQYYGFEVGDKRVKESVKANLRACLLKSKVFDTPVPGRTKEMAGQSAVLSFEHQKELLRLRLELETEKELALEKMQQGIELERAVSLEKLRQETEQAKLEFQREKLELIREGKVAADVLFPDYSASQSGAPGRSVDDLNDAKLVPRFNEKDPDFFFSMFYRLAGVRGWSEVTRVLLLQCVLTGRAQEAYSSLSGSDYLRYDLVKSAVLRAYELVPEAYRQRFRNWKRGDKSHLEFARDISTHFDRWCAATDVDSHRALRDLVILEQLKNSVPEHIAVYISEHAVRTAAEAAALADVYVLTHVGGDAAIQGSHGGNSSGMGAWSGRPVRPAGQDSGYVRGAREPDNVCHYCHERGHWRKDCNAFRAKAEQEGTSGSPRPAMFVAPVAEQVTGCLDGELKPQGSSPELQSYLPFMTEGFVSLVGNDEKVRVQILRDTGSFDSLILASALPFSEDTHMGLFVPVLRMGLNVMQVPLHKMMLFLDLFQGEVAVGVRPALPIKGVTMILGNDIAGSRVWADGAPPAIVAPVPLVSIKPDKSETEYPDVFTACAVTRAMRREQAGNMSLAKINDASPQHEVTCLEIPWSVSHGELVEAQCADASLKGLREGVLPGVGVKGRAHACSLRENVRMGYWVPQWEHFAGEPLYQVGVHSRFRDMAEKTNKHVTH</sequence>
<keyword evidence="3" id="KW-1185">Reference proteome</keyword>
<evidence type="ECO:0000259" key="2">
    <source>
        <dbReference type="Pfam" id="PF02023"/>
    </source>
</evidence>
<dbReference type="PANTHER" id="PTHR46888:SF13">
    <property type="entry name" value="RIBONUCLEASE H"/>
    <property type="match status" value="1"/>
</dbReference>
<organism evidence="3 4">
    <name type="scientific">Gymnodraco acuticeps</name>
    <name type="common">Antarctic dragonfish</name>
    <dbReference type="NCBI Taxonomy" id="8218"/>
    <lineage>
        <taxon>Eukaryota</taxon>
        <taxon>Metazoa</taxon>
        <taxon>Chordata</taxon>
        <taxon>Craniata</taxon>
        <taxon>Vertebrata</taxon>
        <taxon>Euteleostomi</taxon>
        <taxon>Actinopterygii</taxon>
        <taxon>Neopterygii</taxon>
        <taxon>Teleostei</taxon>
        <taxon>Neoteleostei</taxon>
        <taxon>Acanthomorphata</taxon>
        <taxon>Eupercaria</taxon>
        <taxon>Perciformes</taxon>
        <taxon>Notothenioidei</taxon>
        <taxon>Bathydraconidae</taxon>
        <taxon>Gymnodraco</taxon>
    </lineage>
</organism>